<organism evidence="1 2">
    <name type="scientific">Dreissena polymorpha</name>
    <name type="common">Zebra mussel</name>
    <name type="synonym">Mytilus polymorpha</name>
    <dbReference type="NCBI Taxonomy" id="45954"/>
    <lineage>
        <taxon>Eukaryota</taxon>
        <taxon>Metazoa</taxon>
        <taxon>Spiralia</taxon>
        <taxon>Lophotrochozoa</taxon>
        <taxon>Mollusca</taxon>
        <taxon>Bivalvia</taxon>
        <taxon>Autobranchia</taxon>
        <taxon>Heteroconchia</taxon>
        <taxon>Euheterodonta</taxon>
        <taxon>Imparidentia</taxon>
        <taxon>Neoheterodontei</taxon>
        <taxon>Myida</taxon>
        <taxon>Dreissenoidea</taxon>
        <taxon>Dreissenidae</taxon>
        <taxon>Dreissena</taxon>
    </lineage>
</organism>
<sequence>MLTTNNRRQTKGDHKIQVVPGLRRSCDGTMLHDVEPMGWTQMHDGMTMLSCYPVRGLSIARRIDALIVLACDCLALEENRCCASDDDSRRVYSRCSLVAEIAGKTH</sequence>
<accession>A0A9D4JNB4</accession>
<dbReference type="AlphaFoldDB" id="A0A9D4JNB4"/>
<gene>
    <name evidence="1" type="ORF">DPMN_120186</name>
</gene>
<dbReference type="Proteomes" id="UP000828390">
    <property type="component" value="Unassembled WGS sequence"/>
</dbReference>
<name>A0A9D4JNB4_DREPO</name>
<reference evidence="1" key="1">
    <citation type="journal article" date="2019" name="bioRxiv">
        <title>The Genome of the Zebra Mussel, Dreissena polymorpha: A Resource for Invasive Species Research.</title>
        <authorList>
            <person name="McCartney M.A."/>
            <person name="Auch B."/>
            <person name="Kono T."/>
            <person name="Mallez S."/>
            <person name="Zhang Y."/>
            <person name="Obille A."/>
            <person name="Becker A."/>
            <person name="Abrahante J.E."/>
            <person name="Garbe J."/>
            <person name="Badalamenti J.P."/>
            <person name="Herman A."/>
            <person name="Mangelson H."/>
            <person name="Liachko I."/>
            <person name="Sullivan S."/>
            <person name="Sone E.D."/>
            <person name="Koren S."/>
            <person name="Silverstein K.A.T."/>
            <person name="Beckman K.B."/>
            <person name="Gohl D.M."/>
        </authorList>
    </citation>
    <scope>NUCLEOTIDE SEQUENCE</scope>
    <source>
        <strain evidence="1">Duluth1</strain>
        <tissue evidence="1">Whole animal</tissue>
    </source>
</reference>
<evidence type="ECO:0000313" key="2">
    <source>
        <dbReference type="Proteomes" id="UP000828390"/>
    </source>
</evidence>
<comment type="caution">
    <text evidence="1">The sequence shown here is derived from an EMBL/GenBank/DDBJ whole genome shotgun (WGS) entry which is preliminary data.</text>
</comment>
<evidence type="ECO:0000313" key="1">
    <source>
        <dbReference type="EMBL" id="KAH3818465.1"/>
    </source>
</evidence>
<dbReference type="EMBL" id="JAIWYP010000005">
    <property type="protein sequence ID" value="KAH3818465.1"/>
    <property type="molecule type" value="Genomic_DNA"/>
</dbReference>
<protein>
    <submittedName>
        <fullName evidence="1">Uncharacterized protein</fullName>
    </submittedName>
</protein>
<reference evidence="1" key="2">
    <citation type="submission" date="2020-11" db="EMBL/GenBank/DDBJ databases">
        <authorList>
            <person name="McCartney M.A."/>
            <person name="Auch B."/>
            <person name="Kono T."/>
            <person name="Mallez S."/>
            <person name="Becker A."/>
            <person name="Gohl D.M."/>
            <person name="Silverstein K.A.T."/>
            <person name="Koren S."/>
            <person name="Bechman K.B."/>
            <person name="Herman A."/>
            <person name="Abrahante J.E."/>
            <person name="Garbe J."/>
        </authorList>
    </citation>
    <scope>NUCLEOTIDE SEQUENCE</scope>
    <source>
        <strain evidence="1">Duluth1</strain>
        <tissue evidence="1">Whole animal</tissue>
    </source>
</reference>
<keyword evidence="2" id="KW-1185">Reference proteome</keyword>
<proteinExistence type="predicted"/>